<dbReference type="STRING" id="701521.PECL_1573"/>
<dbReference type="AlphaFoldDB" id="G8PAK2"/>
<keyword evidence="1" id="KW-0812">Transmembrane</keyword>
<evidence type="ECO:0000256" key="1">
    <source>
        <dbReference type="SAM" id="Phobius"/>
    </source>
</evidence>
<organism evidence="2 3">
    <name type="scientific">Pediococcus claussenii (strain ATCC BAA-344 / DSM 14800 / JCM 18046 / KCTC 3811 / LMG 21948 / P06)</name>
    <dbReference type="NCBI Taxonomy" id="701521"/>
    <lineage>
        <taxon>Bacteria</taxon>
        <taxon>Bacillati</taxon>
        <taxon>Bacillota</taxon>
        <taxon>Bacilli</taxon>
        <taxon>Lactobacillales</taxon>
        <taxon>Lactobacillaceae</taxon>
        <taxon>Pediococcus</taxon>
    </lineage>
</organism>
<gene>
    <name evidence="2" type="ordered locus">PECL_1573</name>
</gene>
<keyword evidence="1" id="KW-1133">Transmembrane helix</keyword>
<evidence type="ECO:0000313" key="2">
    <source>
        <dbReference type="EMBL" id="AEV95791.1"/>
    </source>
</evidence>
<dbReference type="KEGG" id="pce:PECL_1573"/>
<name>G8PAK2_PEDCP</name>
<keyword evidence="1" id="KW-0472">Membrane</keyword>
<accession>G8PAK2</accession>
<keyword evidence="3" id="KW-1185">Reference proteome</keyword>
<evidence type="ECO:0000313" key="3">
    <source>
        <dbReference type="Proteomes" id="UP000005444"/>
    </source>
</evidence>
<dbReference type="HOGENOM" id="CLU_3171292_0_0_9"/>
<dbReference type="EMBL" id="CP003137">
    <property type="protein sequence ID" value="AEV95791.1"/>
    <property type="molecule type" value="Genomic_DNA"/>
</dbReference>
<proteinExistence type="predicted"/>
<sequence length="47" mass="5081">MNGGNHMAKDVNPRKPLKTLGGMLIAAGLIGLFIYRKSIKEVLNDAN</sequence>
<feature type="transmembrane region" description="Helical" evidence="1">
    <location>
        <begin position="17"/>
        <end position="35"/>
    </location>
</feature>
<reference evidence="2 3" key="1">
    <citation type="journal article" date="2012" name="J. Bacteriol.">
        <title>Complete Genome Sequence of the Beer Spoilage Organism Pediococcus claussenii ATCC BAA-344T.</title>
        <authorList>
            <person name="Pittet V."/>
            <person name="Abegunde T."/>
            <person name="Marfleet T."/>
            <person name="Haakensen M."/>
            <person name="Morrow K."/>
            <person name="Jayaprakash T."/>
            <person name="Schroeder K."/>
            <person name="Trost B."/>
            <person name="Byrns S."/>
            <person name="Bergsveinson J."/>
            <person name="Kusalik A."/>
            <person name="Ziola B."/>
        </authorList>
    </citation>
    <scope>NUCLEOTIDE SEQUENCE [LARGE SCALE GENOMIC DNA]</scope>
    <source>
        <strain evidence="2 3">ATCC BAA-344</strain>
    </source>
</reference>
<dbReference type="Proteomes" id="UP000005444">
    <property type="component" value="Chromosome"/>
</dbReference>
<protein>
    <submittedName>
        <fullName evidence="2">Uncharacterized protein</fullName>
    </submittedName>
</protein>
<dbReference type="PATRIC" id="fig|701521.8.peg.1475"/>